<accession>A0A1I7XSS8</accession>
<dbReference type="WBParaSite" id="Hba_20542">
    <property type="protein sequence ID" value="Hba_20542"/>
    <property type="gene ID" value="Hba_20542"/>
</dbReference>
<protein>
    <submittedName>
        <fullName evidence="2">DOMON domain-containing protein</fullName>
    </submittedName>
</protein>
<organism evidence="1 2">
    <name type="scientific">Heterorhabditis bacteriophora</name>
    <name type="common">Entomopathogenic nematode worm</name>
    <dbReference type="NCBI Taxonomy" id="37862"/>
    <lineage>
        <taxon>Eukaryota</taxon>
        <taxon>Metazoa</taxon>
        <taxon>Ecdysozoa</taxon>
        <taxon>Nematoda</taxon>
        <taxon>Chromadorea</taxon>
        <taxon>Rhabditida</taxon>
        <taxon>Rhabditina</taxon>
        <taxon>Rhabditomorpha</taxon>
        <taxon>Strongyloidea</taxon>
        <taxon>Heterorhabditidae</taxon>
        <taxon>Heterorhabditis</taxon>
    </lineage>
</organism>
<reference evidence="2" key="1">
    <citation type="submission" date="2016-11" db="UniProtKB">
        <authorList>
            <consortium name="WormBaseParasite"/>
        </authorList>
    </citation>
    <scope>IDENTIFICATION</scope>
</reference>
<evidence type="ECO:0000313" key="1">
    <source>
        <dbReference type="Proteomes" id="UP000095283"/>
    </source>
</evidence>
<evidence type="ECO:0000313" key="2">
    <source>
        <dbReference type="WBParaSite" id="Hba_20542"/>
    </source>
</evidence>
<dbReference type="Proteomes" id="UP000095283">
    <property type="component" value="Unplaced"/>
</dbReference>
<proteinExistence type="predicted"/>
<keyword evidence="1" id="KW-1185">Reference proteome</keyword>
<dbReference type="AlphaFoldDB" id="A0A1I7XSS8"/>
<sequence>MPFDEGGFQFTIYMIPLTGQCVTTSPPNSWLVTTAVGIPEWATAGIALGGNNFCIKGNQSTQQVEVYYHIDLQGSKPTIPRIYHHTILDQRRNLEYSHSSTLYTYLENSCVVKDSRIQLCIPICNSNWQEKVITSALSSGHPSTVAESIKNSINTTGWAITVLKVNYRDPEAHINASVFADSSHSLYSSAKDSTQLMTSS</sequence>
<name>A0A1I7XSS8_HETBA</name>